<dbReference type="SUPFAM" id="SSF161070">
    <property type="entry name" value="SNF-like"/>
    <property type="match status" value="1"/>
</dbReference>
<feature type="transmembrane region" description="Helical" evidence="6">
    <location>
        <begin position="383"/>
        <end position="405"/>
    </location>
</feature>
<feature type="transmembrane region" description="Helical" evidence="6">
    <location>
        <begin position="255"/>
        <end position="278"/>
    </location>
</feature>
<dbReference type="PROSITE" id="PS50267">
    <property type="entry name" value="NA_NEUROTRAN_SYMP_3"/>
    <property type="match status" value="1"/>
</dbReference>
<evidence type="ECO:0000256" key="3">
    <source>
        <dbReference type="ARBA" id="ARBA00022692"/>
    </source>
</evidence>
<feature type="transmembrane region" description="Helical" evidence="6">
    <location>
        <begin position="12"/>
        <end position="34"/>
    </location>
</feature>
<feature type="transmembrane region" description="Helical" evidence="6">
    <location>
        <begin position="86"/>
        <end position="112"/>
    </location>
</feature>
<reference evidence="7 8" key="1">
    <citation type="submission" date="2021-07" db="EMBL/GenBank/DDBJ databases">
        <title>Clostridium weizhouense sp. nov., an anaerobic bacterium isolated from activated sludge of Petroleum wastewater.</title>
        <authorList>
            <person name="Li Q."/>
        </authorList>
    </citation>
    <scope>NUCLEOTIDE SEQUENCE [LARGE SCALE GENOMIC DNA]</scope>
    <source>
        <strain evidence="7 8">YB-6</strain>
    </source>
</reference>
<keyword evidence="5 6" id="KW-0472">Membrane</keyword>
<feature type="transmembrane region" description="Helical" evidence="6">
    <location>
        <begin position="306"/>
        <end position="331"/>
    </location>
</feature>
<comment type="caution">
    <text evidence="7">The sequence shown here is derived from an EMBL/GenBank/DDBJ whole genome shotgun (WGS) entry which is preliminary data.</text>
</comment>
<dbReference type="InterPro" id="IPR037272">
    <property type="entry name" value="SNS_sf"/>
</dbReference>
<evidence type="ECO:0000256" key="2">
    <source>
        <dbReference type="ARBA" id="ARBA00022448"/>
    </source>
</evidence>
<dbReference type="Pfam" id="PF00209">
    <property type="entry name" value="SNF"/>
    <property type="match status" value="2"/>
</dbReference>
<feature type="transmembrane region" description="Helical" evidence="6">
    <location>
        <begin position="213"/>
        <end position="235"/>
    </location>
</feature>
<sequence>MEHKREKFSSSLTVFLATLSSAVGLGNIWMFPYITGKNGGAAFIIIYLLCVTLVGLPVLISEFIIGRTTRKNVYGAISRITDKKGFKSIGIIALLATYFLMFFYTVVVGWVYSYVFKSLTGTFNGITLETANSIFYNTSTNIILPILWQFIALLTGGIILVLGVKGGIEKLTKTLMPVLVILLIICAFRSITLPGALEGIKFLINPDFLKVDISVIISALGLAFFKLSVGTGSMITYSSYYTDDNRLINTASKVAIADTVVSLLAGLAIFPAVFSFGMEPSSGPGLLFNTVPLIFSQMPGGKILCIMFFMLTAMAATMAMISLLEVVIVFFTEELKIERKKAIIINILIISILGSFAALSASSEGSLGNKLIFGMSFFNLCDFLVSNIFLPINGLLIILLIGYFVNKKCVCNQLSNNETLNNKKVIGILIFIIKYIAPVLIIIIFLKSFI</sequence>
<evidence type="ECO:0000256" key="4">
    <source>
        <dbReference type="ARBA" id="ARBA00022989"/>
    </source>
</evidence>
<dbReference type="RefSeq" id="WP_219778251.1">
    <property type="nucleotide sequence ID" value="NZ_JAHXPT010000002.1"/>
</dbReference>
<feature type="transmembrane region" description="Helical" evidence="6">
    <location>
        <begin position="174"/>
        <end position="193"/>
    </location>
</feature>
<dbReference type="PANTHER" id="PTHR42948">
    <property type="entry name" value="TRANSPORTER"/>
    <property type="match status" value="1"/>
</dbReference>
<gene>
    <name evidence="7" type="ORF">KYD98_03780</name>
</gene>
<evidence type="ECO:0000313" key="8">
    <source>
        <dbReference type="Proteomes" id="UP001519921"/>
    </source>
</evidence>
<feature type="transmembrane region" description="Helical" evidence="6">
    <location>
        <begin position="425"/>
        <end position="446"/>
    </location>
</feature>
<keyword evidence="2" id="KW-0813">Transport</keyword>
<protein>
    <submittedName>
        <fullName evidence="7">Sodium-dependent transporter</fullName>
    </submittedName>
</protein>
<evidence type="ECO:0000313" key="7">
    <source>
        <dbReference type="EMBL" id="MBW6409201.1"/>
    </source>
</evidence>
<dbReference type="CDD" id="cd10336">
    <property type="entry name" value="SLC6sbd_Tyt1-Like"/>
    <property type="match status" value="1"/>
</dbReference>
<dbReference type="EMBL" id="JAHXPT010000002">
    <property type="protein sequence ID" value="MBW6409201.1"/>
    <property type="molecule type" value="Genomic_DNA"/>
</dbReference>
<feature type="transmembrane region" description="Helical" evidence="6">
    <location>
        <begin position="40"/>
        <end position="65"/>
    </location>
</feature>
<proteinExistence type="predicted"/>
<keyword evidence="8" id="KW-1185">Reference proteome</keyword>
<keyword evidence="4 6" id="KW-1133">Transmembrane helix</keyword>
<organism evidence="7 8">
    <name type="scientific">Clostridium weizhouense</name>
    <dbReference type="NCBI Taxonomy" id="2859781"/>
    <lineage>
        <taxon>Bacteria</taxon>
        <taxon>Bacillati</taxon>
        <taxon>Bacillota</taxon>
        <taxon>Clostridia</taxon>
        <taxon>Eubacteriales</taxon>
        <taxon>Clostridiaceae</taxon>
        <taxon>Clostridium</taxon>
    </lineage>
</organism>
<comment type="subcellular location">
    <subcellularLocation>
        <location evidence="1">Membrane</location>
        <topology evidence="1">Multi-pass membrane protein</topology>
    </subcellularLocation>
</comment>
<evidence type="ECO:0000256" key="1">
    <source>
        <dbReference type="ARBA" id="ARBA00004141"/>
    </source>
</evidence>
<dbReference type="InterPro" id="IPR000175">
    <property type="entry name" value="Na/ntran_symport"/>
</dbReference>
<dbReference type="PANTHER" id="PTHR42948:SF1">
    <property type="entry name" value="TRANSPORTER"/>
    <property type="match status" value="1"/>
</dbReference>
<keyword evidence="3 6" id="KW-0812">Transmembrane</keyword>
<feature type="transmembrane region" description="Helical" evidence="6">
    <location>
        <begin position="142"/>
        <end position="162"/>
    </location>
</feature>
<accession>A0ABS7ANE0</accession>
<dbReference type="Proteomes" id="UP001519921">
    <property type="component" value="Unassembled WGS sequence"/>
</dbReference>
<dbReference type="NCBIfam" id="NF037979">
    <property type="entry name" value="Na_transp"/>
    <property type="match status" value="1"/>
</dbReference>
<name>A0ABS7ANE0_9CLOT</name>
<dbReference type="PRINTS" id="PR00176">
    <property type="entry name" value="NANEUSMPORT"/>
</dbReference>
<evidence type="ECO:0000256" key="6">
    <source>
        <dbReference type="SAM" id="Phobius"/>
    </source>
</evidence>
<feature type="transmembrane region" description="Helical" evidence="6">
    <location>
        <begin position="343"/>
        <end position="363"/>
    </location>
</feature>
<dbReference type="InterPro" id="IPR047218">
    <property type="entry name" value="YocR/YhdH-like"/>
</dbReference>
<evidence type="ECO:0000256" key="5">
    <source>
        <dbReference type="ARBA" id="ARBA00023136"/>
    </source>
</evidence>